<name>A0A3P2ADW3_9BACE</name>
<keyword evidence="2" id="KW-1185">Reference proteome</keyword>
<gene>
    <name evidence="1" type="ORF">EII33_02055</name>
</gene>
<dbReference type="InterPro" id="IPR033410">
    <property type="entry name" value="DUF5119"/>
</dbReference>
<dbReference type="RefSeq" id="WP_125238314.1">
    <property type="nucleotide sequence ID" value="NZ_RQYF01000005.1"/>
</dbReference>
<organism evidence="1 2">
    <name type="scientific">Prevotella heparinolytica</name>
    <dbReference type="NCBI Taxonomy" id="28113"/>
    <lineage>
        <taxon>Bacteria</taxon>
        <taxon>Pseudomonadati</taxon>
        <taxon>Bacteroidota</taxon>
        <taxon>Bacteroidia</taxon>
        <taxon>Bacteroidales</taxon>
        <taxon>Bacteroidaceae</taxon>
        <taxon>Bacteroides</taxon>
    </lineage>
</organism>
<dbReference type="Proteomes" id="UP000279562">
    <property type="component" value="Unassembled WGS sequence"/>
</dbReference>
<reference evidence="1 2" key="1">
    <citation type="submission" date="2018-11" db="EMBL/GenBank/DDBJ databases">
        <title>Genomes From Bacteria Associated with the Canine Oral Cavity: a Test Case for Automated Genome-Based Taxonomic Assignment.</title>
        <authorList>
            <person name="Coil D.A."/>
            <person name="Jospin G."/>
            <person name="Darling A.E."/>
            <person name="Wallis C."/>
            <person name="Davis I.J."/>
            <person name="Harris S."/>
            <person name="Eisen J.A."/>
            <person name="Holcombe L.J."/>
            <person name="O'Flynn C."/>
        </authorList>
    </citation>
    <scope>NUCLEOTIDE SEQUENCE [LARGE SCALE GENOMIC DNA]</scope>
    <source>
        <strain evidence="1 2">OH1047_COT-310</strain>
    </source>
</reference>
<dbReference type="Pfam" id="PF17145">
    <property type="entry name" value="DUF5119"/>
    <property type="match status" value="1"/>
</dbReference>
<accession>A0A3P2ADW3</accession>
<proteinExistence type="predicted"/>
<evidence type="ECO:0000313" key="1">
    <source>
        <dbReference type="EMBL" id="RRD92886.1"/>
    </source>
</evidence>
<evidence type="ECO:0000313" key="2">
    <source>
        <dbReference type="Proteomes" id="UP000279562"/>
    </source>
</evidence>
<comment type="caution">
    <text evidence="1">The sequence shown here is derived from an EMBL/GenBank/DDBJ whole genome shotgun (WGS) entry which is preliminary data.</text>
</comment>
<dbReference type="EMBL" id="RQYF01000005">
    <property type="protein sequence ID" value="RRD92886.1"/>
    <property type="molecule type" value="Genomic_DNA"/>
</dbReference>
<protein>
    <submittedName>
        <fullName evidence="1">DUF5119 domain-containing protein</fullName>
    </submittedName>
</protein>
<dbReference type="AlphaFoldDB" id="A0A3P2ADW3"/>
<sequence>MKTKAMTGTMKESMTVTMKRVRALAASALAACTLVSCGHRELYYPSSPTAEVVVRFDWSAAPGAEAEGMCAWFFPEDGGKAVRCDFTDPSGGTARIPWGSYRVAYMNNDTETVQVRGEDSYGTLELYTRQGSLLEAVNAHGSPPGANPGGEPVVAAPEAVWGGSLEDVLLERGEDEKAPRSVVLPVRPQTCGLSLEVAEVENLKYVLGVGASLSGLSGSLLLGSGATSAVRSTVPFAAESDGVSKVTAGMRFFGLSSGADTGRTLTLYFILADGSRHYYRFDVADRVNNAPDKRHIRIVIDRLSLPKPIVNGGGFHPQVDGWEEEEHTLGF</sequence>